<organism evidence="6 7">
    <name type="scientific">Iris pallida</name>
    <name type="common">Sweet iris</name>
    <dbReference type="NCBI Taxonomy" id="29817"/>
    <lineage>
        <taxon>Eukaryota</taxon>
        <taxon>Viridiplantae</taxon>
        <taxon>Streptophyta</taxon>
        <taxon>Embryophyta</taxon>
        <taxon>Tracheophyta</taxon>
        <taxon>Spermatophyta</taxon>
        <taxon>Magnoliopsida</taxon>
        <taxon>Liliopsida</taxon>
        <taxon>Asparagales</taxon>
        <taxon>Iridaceae</taxon>
        <taxon>Iridoideae</taxon>
        <taxon>Irideae</taxon>
        <taxon>Iris</taxon>
    </lineage>
</organism>
<protein>
    <submittedName>
        <fullName evidence="6">mRNA-decapping enzyme-like protein isoform X1</fullName>
    </submittedName>
</protein>
<proteinExistence type="inferred from homology"/>
<feature type="region of interest" description="Disordered" evidence="5">
    <location>
        <begin position="218"/>
        <end position="237"/>
    </location>
</feature>
<dbReference type="SUPFAM" id="SSF50729">
    <property type="entry name" value="PH domain-like"/>
    <property type="match status" value="1"/>
</dbReference>
<keyword evidence="4" id="KW-0507">mRNA processing</keyword>
<dbReference type="GO" id="GO:0000290">
    <property type="term" value="P:deadenylation-dependent decapping of nuclear-transcribed mRNA"/>
    <property type="evidence" value="ECO:0007669"/>
    <property type="project" value="InterPro"/>
</dbReference>
<dbReference type="GO" id="GO:0000932">
    <property type="term" value="C:P-body"/>
    <property type="evidence" value="ECO:0007669"/>
    <property type="project" value="TreeGrafter"/>
</dbReference>
<comment type="subcellular location">
    <subcellularLocation>
        <location evidence="1">Cytoplasm</location>
    </subcellularLocation>
</comment>
<gene>
    <name evidence="6" type="ORF">M6B38_319600</name>
</gene>
<dbReference type="InterPro" id="IPR010334">
    <property type="entry name" value="Dcp1"/>
</dbReference>
<dbReference type="PANTHER" id="PTHR16290:SF0">
    <property type="entry name" value="DECAPPING PROTEIN 1, ISOFORM A"/>
    <property type="match status" value="1"/>
</dbReference>
<dbReference type="GO" id="GO:0031087">
    <property type="term" value="P:deadenylation-independent decapping of nuclear-transcribed mRNA"/>
    <property type="evidence" value="ECO:0007669"/>
    <property type="project" value="TreeGrafter"/>
</dbReference>
<dbReference type="PANTHER" id="PTHR16290">
    <property type="entry name" value="TRANSCRIPTION FACTOR SMIF DECAPPING ENZYME DCP1"/>
    <property type="match status" value="1"/>
</dbReference>
<comment type="caution">
    <text evidence="6">The sequence shown here is derived from an EMBL/GenBank/DDBJ whole genome shotgun (WGS) entry which is preliminary data.</text>
</comment>
<feature type="compositionally biased region" description="Pro residues" evidence="5">
    <location>
        <begin position="319"/>
        <end position="329"/>
    </location>
</feature>
<keyword evidence="7" id="KW-1185">Reference proteome</keyword>
<dbReference type="GO" id="GO:0006397">
    <property type="term" value="P:mRNA processing"/>
    <property type="evidence" value="ECO:0007669"/>
    <property type="project" value="UniProtKB-KW"/>
</dbReference>
<feature type="region of interest" description="Disordered" evidence="5">
    <location>
        <begin position="316"/>
        <end position="336"/>
    </location>
</feature>
<feature type="region of interest" description="Disordered" evidence="5">
    <location>
        <begin position="144"/>
        <end position="187"/>
    </location>
</feature>
<dbReference type="CDD" id="cd09804">
    <property type="entry name" value="Dcp1"/>
    <property type="match status" value="1"/>
</dbReference>
<dbReference type="Pfam" id="PF06058">
    <property type="entry name" value="DCP1"/>
    <property type="match status" value="1"/>
</dbReference>
<evidence type="ECO:0000256" key="1">
    <source>
        <dbReference type="ARBA" id="ARBA00004496"/>
    </source>
</evidence>
<evidence type="ECO:0000256" key="4">
    <source>
        <dbReference type="ARBA" id="ARBA00022664"/>
    </source>
</evidence>
<dbReference type="Proteomes" id="UP001140949">
    <property type="component" value="Unassembled WGS sequence"/>
</dbReference>
<dbReference type="InterPro" id="IPR011993">
    <property type="entry name" value="PH-like_dom_sf"/>
</dbReference>
<evidence type="ECO:0000256" key="5">
    <source>
        <dbReference type="SAM" id="MobiDB-lite"/>
    </source>
</evidence>
<name>A0AAX6HDV0_IRIPA</name>
<dbReference type="GO" id="GO:0008047">
    <property type="term" value="F:enzyme activator activity"/>
    <property type="evidence" value="ECO:0007669"/>
    <property type="project" value="InterPro"/>
</dbReference>
<sequence length="372" mass="40824">MKMQSRGGGKPVPHLDKKSTRALNLTVLQRIDPSVEDILITAAHVALYEFNIQQIQWGRKDVEGSLFVVKRNTQPRFQFVVMNRRSTDNLVEDILGDFEYELQVPYLLYRNAAQEVNGIWFYNSQDCEDVANLISRILSAFSNVPPKSKDSSTKSNEFEELEDDPSIAVVEGPLEPTTSSAPSAPDVPDDSFANFFNAAMQAAMQAATNIGKTSNAEVAGQPHSAHIPSSPQAPSVVPPSVLPLQPLPIPPSPTPMRPILDTLESGSSITYFPNLIKPPLCALPSSSSLAMPPMVSMPTAPQLNPLATVQRQYGSPLLQPFPPPTPPSSLTPAANNDPVITRERVRNAFLSLVQNNQFIDMVYWEMMNTHNP</sequence>
<dbReference type="AlphaFoldDB" id="A0AAX6HDV0"/>
<dbReference type="EMBL" id="JANAVB010010598">
    <property type="protein sequence ID" value="KAJ6838784.1"/>
    <property type="molecule type" value="Genomic_DNA"/>
</dbReference>
<comment type="similarity">
    <text evidence="2">Belongs to the DCP1 family.</text>
</comment>
<accession>A0AAX6HDV0</accession>
<dbReference type="Gene3D" id="2.30.29.30">
    <property type="entry name" value="Pleckstrin-homology domain (PH domain)/Phosphotyrosine-binding domain (PTB)"/>
    <property type="match status" value="1"/>
</dbReference>
<keyword evidence="3" id="KW-0963">Cytoplasm</keyword>
<evidence type="ECO:0000256" key="2">
    <source>
        <dbReference type="ARBA" id="ARBA00008778"/>
    </source>
</evidence>
<evidence type="ECO:0000313" key="7">
    <source>
        <dbReference type="Proteomes" id="UP001140949"/>
    </source>
</evidence>
<evidence type="ECO:0000256" key="3">
    <source>
        <dbReference type="ARBA" id="ARBA00022490"/>
    </source>
</evidence>
<evidence type="ECO:0000313" key="6">
    <source>
        <dbReference type="EMBL" id="KAJ6838784.1"/>
    </source>
</evidence>
<dbReference type="GO" id="GO:0003729">
    <property type="term" value="F:mRNA binding"/>
    <property type="evidence" value="ECO:0007669"/>
    <property type="project" value="TreeGrafter"/>
</dbReference>
<reference evidence="6" key="2">
    <citation type="submission" date="2023-04" db="EMBL/GenBank/DDBJ databases">
        <authorList>
            <person name="Bruccoleri R.E."/>
            <person name="Oakeley E.J."/>
            <person name="Faust A.-M."/>
            <person name="Dessus-Babus S."/>
            <person name="Altorfer M."/>
            <person name="Burckhardt D."/>
            <person name="Oertli M."/>
            <person name="Naumann U."/>
            <person name="Petersen F."/>
            <person name="Wong J."/>
        </authorList>
    </citation>
    <scope>NUCLEOTIDE SEQUENCE</scope>
    <source>
        <strain evidence="6">GSM-AAB239-AS_SAM_17_03QT</strain>
        <tissue evidence="6">Leaf</tissue>
    </source>
</reference>
<reference evidence="6" key="1">
    <citation type="journal article" date="2023" name="GigaByte">
        <title>Genome assembly of the bearded iris, Iris pallida Lam.</title>
        <authorList>
            <person name="Bruccoleri R.E."/>
            <person name="Oakeley E.J."/>
            <person name="Faust A.M.E."/>
            <person name="Altorfer M."/>
            <person name="Dessus-Babus S."/>
            <person name="Burckhardt D."/>
            <person name="Oertli M."/>
            <person name="Naumann U."/>
            <person name="Petersen F."/>
            <person name="Wong J."/>
        </authorList>
    </citation>
    <scope>NUCLEOTIDE SEQUENCE</scope>
    <source>
        <strain evidence="6">GSM-AAB239-AS_SAM_17_03QT</strain>
    </source>
</reference>
<dbReference type="FunFam" id="2.30.29.30:FF:000159">
    <property type="entry name" value="mRNA-decapping enzyme-like protein"/>
    <property type="match status" value="1"/>
</dbReference>